<dbReference type="AlphaFoldDB" id="A0A640L4F9"/>
<sequence length="60" mass="7426">MHQTHCTWQQLSFFFSSQNVQRYLARCYEKSSIQDAEKKFRKLLSLYLLLRTWEKLLRII</sequence>
<evidence type="ECO:0000313" key="1">
    <source>
        <dbReference type="EMBL" id="GET96335.1"/>
    </source>
</evidence>
<accession>A0A640L4F9</accession>
<dbReference type="EMBL" id="BLET01000068">
    <property type="protein sequence ID" value="GET96335.1"/>
    <property type="molecule type" value="Genomic_DNA"/>
</dbReference>
<protein>
    <submittedName>
        <fullName evidence="1">Uncharacterized protein</fullName>
    </submittedName>
</protein>
<dbReference type="EMBL" id="BLEU01000022">
    <property type="protein sequence ID" value="GEU04487.1"/>
    <property type="molecule type" value="Genomic_DNA"/>
</dbReference>
<reference evidence="1" key="1">
    <citation type="submission" date="2019-12" db="EMBL/GenBank/DDBJ databases">
        <title>Epidemiological and comparative genomic analysis of Bacillus anthracis isolated from northern Vietnam.</title>
        <authorList>
            <person name="Hoang T.T.H."/>
            <person name="Dang D.A."/>
            <person name="Pham M.H."/>
            <person name="Luong M.H."/>
            <person name="Tran N.D."/>
            <person name="Nguyen T.H."/>
            <person name="Nguyen T.T."/>
            <person name="Inoue S."/>
            <person name="Morikawa S."/>
            <person name="Okutani A."/>
        </authorList>
    </citation>
    <scope>NUCLEOTIDE SEQUENCE</scope>
    <source>
        <strain evidence="2">DB</strain>
        <strain evidence="3">HG</strain>
        <strain evidence="4">LaLC</strain>
        <strain evidence="1">TuanDB</strain>
    </source>
</reference>
<dbReference type="EMBL" id="BLEW01000028">
    <property type="protein sequence ID" value="GEU27151.1"/>
    <property type="molecule type" value="Genomic_DNA"/>
</dbReference>
<organism evidence="1">
    <name type="scientific">Bacillus anthracis</name>
    <name type="common">anthrax bacterium</name>
    <dbReference type="NCBI Taxonomy" id="1392"/>
    <lineage>
        <taxon>Bacteria</taxon>
        <taxon>Bacillati</taxon>
        <taxon>Bacillota</taxon>
        <taxon>Bacilli</taxon>
        <taxon>Bacillales</taxon>
        <taxon>Bacillaceae</taxon>
        <taxon>Bacillus</taxon>
        <taxon>Bacillus cereus group</taxon>
    </lineage>
</organism>
<evidence type="ECO:0000313" key="3">
    <source>
        <dbReference type="EMBL" id="GEU10278.1"/>
    </source>
</evidence>
<proteinExistence type="predicted"/>
<gene>
    <name evidence="2" type="ORF">DB1_57390</name>
    <name evidence="3" type="ORF">HG1_57630</name>
    <name evidence="4" type="ORF">LaLC_57270</name>
    <name evidence="1" type="ORF">TuanDB_17570</name>
</gene>
<comment type="caution">
    <text evidence="1">The sequence shown here is derived from an EMBL/GenBank/DDBJ whole genome shotgun (WGS) entry which is preliminary data.</text>
</comment>
<evidence type="ECO:0000313" key="4">
    <source>
        <dbReference type="EMBL" id="GEU27151.1"/>
    </source>
</evidence>
<reference evidence="2" key="2">
    <citation type="submission" date="2019-12" db="EMBL/GenBank/DDBJ databases">
        <authorList>
            <person name="Hoang T.H.H."/>
            <person name="Okutani A."/>
        </authorList>
    </citation>
    <scope>NUCLEOTIDE SEQUENCE</scope>
    <source>
        <strain evidence="2">DB</strain>
        <strain evidence="3">HG</strain>
        <strain evidence="4">LaLC</strain>
    </source>
</reference>
<evidence type="ECO:0000313" key="2">
    <source>
        <dbReference type="EMBL" id="GEU04487.1"/>
    </source>
</evidence>
<dbReference type="EMBL" id="BLEV01000019">
    <property type="protein sequence ID" value="GEU10278.1"/>
    <property type="molecule type" value="Genomic_DNA"/>
</dbReference>
<name>A0A640L4F9_BACAN</name>